<dbReference type="SUPFAM" id="SSF53474">
    <property type="entry name" value="alpha/beta-Hydrolases"/>
    <property type="match status" value="1"/>
</dbReference>
<evidence type="ECO:0000313" key="3">
    <source>
        <dbReference type="EMBL" id="KKN89811.1"/>
    </source>
</evidence>
<keyword evidence="1" id="KW-0378">Hydrolase</keyword>
<dbReference type="Pfam" id="PF20434">
    <property type="entry name" value="BD-FAE"/>
    <property type="match status" value="1"/>
</dbReference>
<sequence length="306" mass="32396">MSNVQSPAAISAVRQKSRFRPAVVASLVGPVAALALSGCAAVLNAATSGNGYSVVEDIRYMPGDRGTYDLYIPATVTPDTPLVVFVYGGGWDSGSKDLYLFVGQSLASEGVIVAIPDYRHYPEVRFPGFIEDAAKATVRIARTVRGGAYAMPGGPHPLFLMGHSAGAEIAGLLATDESWLAKESLSSQSLAGFIGLAGPYDFLPLTEERYKLIFPEEQRAASQPINFVDGGEPPMLLIAGADDTTVDPKNTRSLAAKMRASGGSVTETIYPEVDHLGAITAFATAIPLNDTAIRDETLNFIRKNAR</sequence>
<reference evidence="3" key="1">
    <citation type="journal article" date="2015" name="Nature">
        <title>Complex archaea that bridge the gap between prokaryotes and eukaryotes.</title>
        <authorList>
            <person name="Spang A."/>
            <person name="Saw J.H."/>
            <person name="Jorgensen S.L."/>
            <person name="Zaremba-Niedzwiedzka K."/>
            <person name="Martijn J."/>
            <person name="Lind A.E."/>
            <person name="van Eijk R."/>
            <person name="Schleper C."/>
            <person name="Guy L."/>
            <person name="Ettema T.J."/>
        </authorList>
    </citation>
    <scope>NUCLEOTIDE SEQUENCE</scope>
</reference>
<protein>
    <recommendedName>
        <fullName evidence="2">BD-FAE-like domain-containing protein</fullName>
    </recommendedName>
</protein>
<dbReference type="GO" id="GO:0016787">
    <property type="term" value="F:hydrolase activity"/>
    <property type="evidence" value="ECO:0007669"/>
    <property type="project" value="UniProtKB-KW"/>
</dbReference>
<dbReference type="InterPro" id="IPR029058">
    <property type="entry name" value="AB_hydrolase_fold"/>
</dbReference>
<feature type="domain" description="BD-FAE-like" evidence="2">
    <location>
        <begin position="69"/>
        <end position="258"/>
    </location>
</feature>
<dbReference type="PANTHER" id="PTHR48081:SF9">
    <property type="entry name" value="CARBOXYLESTERASE"/>
    <property type="match status" value="1"/>
</dbReference>
<dbReference type="InterPro" id="IPR050300">
    <property type="entry name" value="GDXG_lipolytic_enzyme"/>
</dbReference>
<evidence type="ECO:0000259" key="2">
    <source>
        <dbReference type="Pfam" id="PF20434"/>
    </source>
</evidence>
<dbReference type="AlphaFoldDB" id="A0A0F9WU24"/>
<gene>
    <name evidence="3" type="ORF">LCGC14_0233760</name>
</gene>
<comment type="caution">
    <text evidence="3">The sequence shown here is derived from an EMBL/GenBank/DDBJ whole genome shotgun (WGS) entry which is preliminary data.</text>
</comment>
<accession>A0A0F9WU24</accession>
<organism evidence="3">
    <name type="scientific">marine sediment metagenome</name>
    <dbReference type="NCBI Taxonomy" id="412755"/>
    <lineage>
        <taxon>unclassified sequences</taxon>
        <taxon>metagenomes</taxon>
        <taxon>ecological metagenomes</taxon>
    </lineage>
</organism>
<dbReference type="EMBL" id="LAZR01000115">
    <property type="protein sequence ID" value="KKN89811.1"/>
    <property type="molecule type" value="Genomic_DNA"/>
</dbReference>
<evidence type="ECO:0000256" key="1">
    <source>
        <dbReference type="ARBA" id="ARBA00022801"/>
    </source>
</evidence>
<dbReference type="PANTHER" id="PTHR48081">
    <property type="entry name" value="AB HYDROLASE SUPERFAMILY PROTEIN C4A8.06C"/>
    <property type="match status" value="1"/>
</dbReference>
<name>A0A0F9WU24_9ZZZZ</name>
<dbReference type="Gene3D" id="3.40.50.1820">
    <property type="entry name" value="alpha/beta hydrolase"/>
    <property type="match status" value="1"/>
</dbReference>
<proteinExistence type="predicted"/>
<dbReference type="InterPro" id="IPR049492">
    <property type="entry name" value="BD-FAE-like_dom"/>
</dbReference>